<feature type="chain" id="PRO_5020595954" evidence="1">
    <location>
        <begin position="21"/>
        <end position="519"/>
    </location>
</feature>
<comment type="caution">
    <text evidence="2">The sequence shown here is derived from an EMBL/GenBank/DDBJ whole genome shotgun (WGS) entry which is preliminary data.</text>
</comment>
<dbReference type="AlphaFoldDB" id="A0A4R0MN93"/>
<evidence type="ECO:0000313" key="2">
    <source>
        <dbReference type="EMBL" id="TCC88093.1"/>
    </source>
</evidence>
<dbReference type="Proteomes" id="UP000292884">
    <property type="component" value="Unassembled WGS sequence"/>
</dbReference>
<reference evidence="2 3" key="1">
    <citation type="submission" date="2019-02" db="EMBL/GenBank/DDBJ databases">
        <title>Pedobacter sp. RP-1-13 sp. nov., isolated from Arctic soil.</title>
        <authorList>
            <person name="Dahal R.H."/>
        </authorList>
    </citation>
    <scope>NUCLEOTIDE SEQUENCE [LARGE SCALE GENOMIC DNA]</scope>
    <source>
        <strain evidence="2 3">RP-1-13</strain>
    </source>
</reference>
<keyword evidence="3" id="KW-1185">Reference proteome</keyword>
<gene>
    <name evidence="2" type="ORF">EZ428_20445</name>
</gene>
<feature type="signal peptide" evidence="1">
    <location>
        <begin position="1"/>
        <end position="20"/>
    </location>
</feature>
<dbReference type="OrthoDB" id="1293445at2"/>
<organism evidence="2 3">
    <name type="scientific">Pedobacter frigiditerrae</name>
    <dbReference type="NCBI Taxonomy" id="2530452"/>
    <lineage>
        <taxon>Bacteria</taxon>
        <taxon>Pseudomonadati</taxon>
        <taxon>Bacteroidota</taxon>
        <taxon>Sphingobacteriia</taxon>
        <taxon>Sphingobacteriales</taxon>
        <taxon>Sphingobacteriaceae</taxon>
        <taxon>Pedobacter</taxon>
    </lineage>
</organism>
<name>A0A4R0MN93_9SPHI</name>
<accession>A0A4R0MN93</accession>
<protein>
    <submittedName>
        <fullName evidence="2">Uncharacterized protein</fullName>
    </submittedName>
</protein>
<sequence length="519" mass="58886">MLKKFITLSFIAVAALSAHAQNVTLTWGQESKSEVTYNSFVRGSSNELIKLCFEQKGRDISPIMTGYNSNLTEIANNTIYVDQDNVKFDKLLSIKENLYFFTNIYDKKSKTTSFYCQPLNIKTFKNQGANIPLGTMEAIKKSEQSSVSYQLSEDSTKVLMMGLSPYSKAEAEKYYLGVYDYKMAKLWDKTIQLPYQDKDIIIFGQLITNDGKVAVLIKHFDSQTNKEDIRKAGKKVPSYKTKLLLYSKDETTPHEFLISIGDKFVHSLTIASEKNNELTLFGMHQQKSDGNVNGYFLTKINTTTKTISSTNINNFPENLLEIIKKDKQGSDSERDGGLGASFDFVKWVTRENGDQDFLLEYKRVYWVSSKYGSYYVFEHGDIIDINVKTNGTNVITRIPKFQQSLVNSNASSFKTLAYKDKLLLFYNDRDDNLEQRLDERPKETKLGSGGQTILGGTADAFFTMGTIDSNGNLTRTVLMDKKQSKYVSLINISLPIDKNKIALYAVRGRKDMIGYLEVK</sequence>
<dbReference type="RefSeq" id="WP_131555057.1">
    <property type="nucleotide sequence ID" value="NZ_SJSK01000006.1"/>
</dbReference>
<proteinExistence type="predicted"/>
<evidence type="ECO:0000256" key="1">
    <source>
        <dbReference type="SAM" id="SignalP"/>
    </source>
</evidence>
<keyword evidence="1" id="KW-0732">Signal</keyword>
<evidence type="ECO:0000313" key="3">
    <source>
        <dbReference type="Proteomes" id="UP000292884"/>
    </source>
</evidence>
<dbReference type="EMBL" id="SJSK01000006">
    <property type="protein sequence ID" value="TCC88093.1"/>
    <property type="molecule type" value="Genomic_DNA"/>
</dbReference>